<dbReference type="PRINTS" id="PR00032">
    <property type="entry name" value="HTHARAC"/>
</dbReference>
<evidence type="ECO:0000256" key="3">
    <source>
        <dbReference type="ARBA" id="ARBA00023163"/>
    </source>
</evidence>
<dbReference type="InterPro" id="IPR020449">
    <property type="entry name" value="Tscrpt_reg_AraC-type_HTH"/>
</dbReference>
<keyword evidence="6" id="KW-1185">Reference proteome</keyword>
<reference evidence="5 6" key="1">
    <citation type="submission" date="2018-10" db="EMBL/GenBank/DDBJ databases">
        <title>Sphingobacterium sp. M05W1-28.</title>
        <authorList>
            <person name="Cai H."/>
        </authorList>
    </citation>
    <scope>NUCLEOTIDE SEQUENCE [LARGE SCALE GENOMIC DNA]</scope>
    <source>
        <strain evidence="5 6">M05W1-28</strain>
    </source>
</reference>
<dbReference type="GO" id="GO:0003700">
    <property type="term" value="F:DNA-binding transcription factor activity"/>
    <property type="evidence" value="ECO:0007669"/>
    <property type="project" value="InterPro"/>
</dbReference>
<protein>
    <submittedName>
        <fullName evidence="5">AraC family transcriptional regulator</fullName>
    </submittedName>
</protein>
<evidence type="ECO:0000313" key="5">
    <source>
        <dbReference type="EMBL" id="RKO72199.1"/>
    </source>
</evidence>
<dbReference type="InterPro" id="IPR009057">
    <property type="entry name" value="Homeodomain-like_sf"/>
</dbReference>
<accession>A0A420W0U4</accession>
<dbReference type="EMBL" id="RBWS01000006">
    <property type="protein sequence ID" value="RKO72199.1"/>
    <property type="molecule type" value="Genomic_DNA"/>
</dbReference>
<keyword evidence="3" id="KW-0804">Transcription</keyword>
<dbReference type="SUPFAM" id="SSF46689">
    <property type="entry name" value="Homeodomain-like"/>
    <property type="match status" value="1"/>
</dbReference>
<keyword evidence="2" id="KW-0238">DNA-binding</keyword>
<comment type="caution">
    <text evidence="5">The sequence shown here is derived from an EMBL/GenBank/DDBJ whole genome shotgun (WGS) entry which is preliminary data.</text>
</comment>
<evidence type="ECO:0000313" key="6">
    <source>
        <dbReference type="Proteomes" id="UP000282423"/>
    </source>
</evidence>
<evidence type="ECO:0000256" key="2">
    <source>
        <dbReference type="ARBA" id="ARBA00023125"/>
    </source>
</evidence>
<dbReference type="SMART" id="SM00342">
    <property type="entry name" value="HTH_ARAC"/>
    <property type="match status" value="1"/>
</dbReference>
<dbReference type="Proteomes" id="UP000282423">
    <property type="component" value="Unassembled WGS sequence"/>
</dbReference>
<organism evidence="5 6">
    <name type="scientific">Sphingobacterium puteale</name>
    <dbReference type="NCBI Taxonomy" id="2420510"/>
    <lineage>
        <taxon>Bacteria</taxon>
        <taxon>Pseudomonadati</taxon>
        <taxon>Bacteroidota</taxon>
        <taxon>Sphingobacteriia</taxon>
        <taxon>Sphingobacteriales</taxon>
        <taxon>Sphingobacteriaceae</taxon>
        <taxon>Sphingobacterium</taxon>
    </lineage>
</organism>
<sequence>MHSINSISEFHRQLSLPAPLHPLISVIDVAGIKPDESDIWEQFYINFYSISLKKDVTAKLKYGQQYYDFDKGTMNFIAPKQIQSLTIAEIRKMNVECGKGYMLLFHPDFLYTHPLATKIKNYNFFSYALNEALHLSEREEKDIIEIFLKIEQEYQHIDKHTQGIILSQIEMLLQYSNRFYERQFITRKAVNHALLTQLEKLLDNYFDSEETLKQGLPTVEYLAEGLHVSARYLSDLLRSVTGKNTQQHIHDKLIEQAKEKLTTTSLSVAEIAYNLGFEHPQSFNKLFKKKTNVSPLAFRQMFNSSSN</sequence>
<gene>
    <name evidence="5" type="ORF">D7322_08905</name>
</gene>
<dbReference type="Pfam" id="PF12833">
    <property type="entry name" value="HTH_18"/>
    <property type="match status" value="1"/>
</dbReference>
<proteinExistence type="predicted"/>
<dbReference type="InterPro" id="IPR018060">
    <property type="entry name" value="HTH_AraC"/>
</dbReference>
<dbReference type="GO" id="GO:0043565">
    <property type="term" value="F:sequence-specific DNA binding"/>
    <property type="evidence" value="ECO:0007669"/>
    <property type="project" value="InterPro"/>
</dbReference>
<evidence type="ECO:0000259" key="4">
    <source>
        <dbReference type="PROSITE" id="PS01124"/>
    </source>
</evidence>
<dbReference type="PANTHER" id="PTHR43280">
    <property type="entry name" value="ARAC-FAMILY TRANSCRIPTIONAL REGULATOR"/>
    <property type="match status" value="1"/>
</dbReference>
<dbReference type="OrthoDB" id="9816214at2"/>
<dbReference type="PANTHER" id="PTHR43280:SF32">
    <property type="entry name" value="TRANSCRIPTIONAL REGULATORY PROTEIN"/>
    <property type="match status" value="1"/>
</dbReference>
<name>A0A420W0U4_9SPHI</name>
<dbReference type="AlphaFoldDB" id="A0A420W0U4"/>
<dbReference type="Gene3D" id="1.10.10.60">
    <property type="entry name" value="Homeodomain-like"/>
    <property type="match status" value="1"/>
</dbReference>
<feature type="domain" description="HTH araC/xylS-type" evidence="4">
    <location>
        <begin position="196"/>
        <end position="301"/>
    </location>
</feature>
<evidence type="ECO:0000256" key="1">
    <source>
        <dbReference type="ARBA" id="ARBA00023015"/>
    </source>
</evidence>
<dbReference type="PROSITE" id="PS01124">
    <property type="entry name" value="HTH_ARAC_FAMILY_2"/>
    <property type="match status" value="1"/>
</dbReference>
<keyword evidence="1" id="KW-0805">Transcription regulation</keyword>
<dbReference type="RefSeq" id="WP_121123336.1">
    <property type="nucleotide sequence ID" value="NZ_RBWS01000006.1"/>
</dbReference>